<dbReference type="RefSeq" id="WP_248826587.1">
    <property type="nucleotide sequence ID" value="NZ_JALKFT010000035.1"/>
</dbReference>
<proteinExistence type="predicted"/>
<reference evidence="1 2" key="1">
    <citation type="submission" date="2022-04" db="EMBL/GenBank/DDBJ databases">
        <title>Genome diversity in the genus Frankia.</title>
        <authorList>
            <person name="Carlos-Shanley C."/>
            <person name="Hahn D."/>
        </authorList>
    </citation>
    <scope>NUCLEOTIDE SEQUENCE [LARGE SCALE GENOMIC DNA]</scope>
    <source>
        <strain evidence="1 2">Ag45/Mut15</strain>
    </source>
</reference>
<name>A0ABT0K3Y9_9ACTN</name>
<organism evidence="1 2">
    <name type="scientific">Frankia umida</name>
    <dbReference type="NCBI Taxonomy" id="573489"/>
    <lineage>
        <taxon>Bacteria</taxon>
        <taxon>Bacillati</taxon>
        <taxon>Actinomycetota</taxon>
        <taxon>Actinomycetes</taxon>
        <taxon>Frankiales</taxon>
        <taxon>Frankiaceae</taxon>
        <taxon>Frankia</taxon>
    </lineage>
</organism>
<keyword evidence="2" id="KW-1185">Reference proteome</keyword>
<comment type="caution">
    <text evidence="1">The sequence shown here is derived from an EMBL/GenBank/DDBJ whole genome shotgun (WGS) entry which is preliminary data.</text>
</comment>
<dbReference type="EMBL" id="JALKFT010000035">
    <property type="protein sequence ID" value="MCK9878494.1"/>
    <property type="molecule type" value="Genomic_DNA"/>
</dbReference>
<accession>A0ABT0K3Y9</accession>
<evidence type="ECO:0000313" key="1">
    <source>
        <dbReference type="EMBL" id="MCK9878494.1"/>
    </source>
</evidence>
<gene>
    <name evidence="1" type="ORF">MXD59_22465</name>
</gene>
<dbReference type="Proteomes" id="UP001201873">
    <property type="component" value="Unassembled WGS sequence"/>
</dbReference>
<evidence type="ECO:0000313" key="2">
    <source>
        <dbReference type="Proteomes" id="UP001201873"/>
    </source>
</evidence>
<sequence>MKSVFGFLKGAHDYVHSSRNPRAQSLLLLVSPVLLSGQGSVLLSPGPWTLPRYDMTAVKDVPGELRWILRVRAGLTVRIGHRIDSFDRPGGESHQYYSCQLADPERSQPTTEYHWFTEIQATEKIDDEFDLDMIRWAFSAHDH</sequence>
<protein>
    <submittedName>
        <fullName evidence="1">Uncharacterized protein</fullName>
    </submittedName>
</protein>